<dbReference type="InterPro" id="IPR014710">
    <property type="entry name" value="RmlC-like_jellyroll"/>
</dbReference>
<dbReference type="Pfam" id="PF05899">
    <property type="entry name" value="Cupin_3"/>
    <property type="match status" value="1"/>
</dbReference>
<dbReference type="AlphaFoldDB" id="A0A1G9IMJ0"/>
<dbReference type="PANTHER" id="PTHR33271:SF22">
    <property type="entry name" value="OS04G0445200 PROTEIN"/>
    <property type="match status" value="1"/>
</dbReference>
<evidence type="ECO:0000259" key="1">
    <source>
        <dbReference type="Pfam" id="PF05899"/>
    </source>
</evidence>
<feature type="domain" description="(S)-ureidoglycine aminohydrolase cupin" evidence="1">
    <location>
        <begin position="15"/>
        <end position="87"/>
    </location>
</feature>
<dbReference type="EMBL" id="FNGO01000003">
    <property type="protein sequence ID" value="SDL26133.1"/>
    <property type="molecule type" value="Genomic_DNA"/>
</dbReference>
<name>A0A1G9IMJ0_9FIRM</name>
<reference evidence="2 3" key="1">
    <citation type="submission" date="2016-10" db="EMBL/GenBank/DDBJ databases">
        <authorList>
            <person name="de Groot N.N."/>
        </authorList>
    </citation>
    <scope>NUCLEOTIDE SEQUENCE [LARGE SCALE GENOMIC DNA]</scope>
    <source>
        <strain evidence="2 3">SLAS-1</strain>
    </source>
</reference>
<protein>
    <recommendedName>
        <fullName evidence="1">(S)-ureidoglycine aminohydrolase cupin domain-containing protein</fullName>
    </recommendedName>
</protein>
<evidence type="ECO:0000313" key="3">
    <source>
        <dbReference type="Proteomes" id="UP000199476"/>
    </source>
</evidence>
<dbReference type="RefSeq" id="WP_089758114.1">
    <property type="nucleotide sequence ID" value="NZ_FNGO01000003.1"/>
</dbReference>
<sequence>MTAGIKVEQASDDKLEELEVKSWSVWEKEVSEFDWFYDEREVCYLLEGEVEVETEEGTVSFGKGDMVIFPEGLECVWRIKEDVKKHYKLG</sequence>
<dbReference type="PANTHER" id="PTHR33271">
    <property type="entry name" value="OS04G0445200 PROTEIN"/>
    <property type="match status" value="1"/>
</dbReference>
<dbReference type="SUPFAM" id="SSF51182">
    <property type="entry name" value="RmlC-like cupins"/>
    <property type="match status" value="1"/>
</dbReference>
<accession>A0A1G9IMJ0</accession>
<proteinExistence type="predicted"/>
<dbReference type="InterPro" id="IPR011051">
    <property type="entry name" value="RmlC_Cupin_sf"/>
</dbReference>
<evidence type="ECO:0000313" key="2">
    <source>
        <dbReference type="EMBL" id="SDL26133.1"/>
    </source>
</evidence>
<dbReference type="Proteomes" id="UP000199476">
    <property type="component" value="Unassembled WGS sequence"/>
</dbReference>
<organism evidence="2 3">
    <name type="scientific">Halarsenatibacter silvermanii</name>
    <dbReference type="NCBI Taxonomy" id="321763"/>
    <lineage>
        <taxon>Bacteria</taxon>
        <taxon>Bacillati</taxon>
        <taxon>Bacillota</taxon>
        <taxon>Clostridia</taxon>
        <taxon>Halanaerobiales</taxon>
        <taxon>Halarsenatibacteraceae</taxon>
        <taxon>Halarsenatibacter</taxon>
    </lineage>
</organism>
<dbReference type="Gene3D" id="2.60.120.10">
    <property type="entry name" value="Jelly Rolls"/>
    <property type="match status" value="1"/>
</dbReference>
<keyword evidence="3" id="KW-1185">Reference proteome</keyword>
<dbReference type="InterPro" id="IPR008579">
    <property type="entry name" value="UGlyAH_Cupin_dom"/>
</dbReference>
<dbReference type="OrthoDB" id="9799053at2"/>
<gene>
    <name evidence="2" type="ORF">SAMN04488692_1034</name>
</gene>